<dbReference type="OrthoDB" id="5872579at2759"/>
<sequence length="463" mass="49579">MGTGSTYSSYLSRPTLTGEPYLSGYRGIPETQGSSDGEPNYMGALTKPSARKHTFGSYGSVDSGKGQAWLTKSAGLQGQQLNAEYSSYGSPSSDYSNTYSSGYPEYNSGTYSSYSGQKNPYSANYQGSTDQNYGVVPQHSYGSSDYSGYGSQGSNGYSSGSSQWPSATYGQQQYSYTNPNDGWQSAQGQPSTWLQTGNDKNVNSAGYRNLQVEHMFPVEGSTDYSNQMQRGGYSNGGYGYGTNDGSADYQQGLSSYSNTGQKNYGTTGQSEYGSQPATYQSSNYATPTYSSVPGGTVGRQYGYGNGEYPSQYGGASNDGYTYSGTKYSSYGTSQDYDKFSAQSQYATSYVPSQTANYGTGNSANYGTGNYDQSGNYQSTSYNSYTPTDYTSYAGAHNTNNGYRSADNSYGLGYSSYAKPQVEFAMNFGYGSQKAARNVDITPKLTNNVSPALAVEDGYKARNA</sequence>
<protein>
    <submittedName>
        <fullName evidence="2">Uncharacterized protein</fullName>
    </submittedName>
</protein>
<proteinExistence type="predicted"/>
<evidence type="ECO:0000256" key="1">
    <source>
        <dbReference type="SAM" id="MobiDB-lite"/>
    </source>
</evidence>
<keyword evidence="3" id="KW-1185">Reference proteome</keyword>
<dbReference type="AlphaFoldDB" id="A0A368GW61"/>
<reference evidence="2 3" key="1">
    <citation type="submission" date="2014-10" db="EMBL/GenBank/DDBJ databases">
        <title>Draft genome of the hookworm Ancylostoma caninum.</title>
        <authorList>
            <person name="Mitreva M."/>
        </authorList>
    </citation>
    <scope>NUCLEOTIDE SEQUENCE [LARGE SCALE GENOMIC DNA]</scope>
    <source>
        <strain evidence="2 3">Baltimore</strain>
    </source>
</reference>
<feature type="compositionally biased region" description="Polar residues" evidence="1">
    <location>
        <begin position="1"/>
        <end position="15"/>
    </location>
</feature>
<dbReference type="Proteomes" id="UP000252519">
    <property type="component" value="Unassembled WGS sequence"/>
</dbReference>
<accession>A0A368GW61</accession>
<evidence type="ECO:0000313" key="2">
    <source>
        <dbReference type="EMBL" id="RCN48602.1"/>
    </source>
</evidence>
<feature type="compositionally biased region" description="Polar residues" evidence="1">
    <location>
        <begin position="163"/>
        <end position="195"/>
    </location>
</feature>
<feature type="region of interest" description="Disordered" evidence="1">
    <location>
        <begin position="122"/>
        <end position="195"/>
    </location>
</feature>
<organism evidence="2 3">
    <name type="scientific">Ancylostoma caninum</name>
    <name type="common">Dog hookworm</name>
    <dbReference type="NCBI Taxonomy" id="29170"/>
    <lineage>
        <taxon>Eukaryota</taxon>
        <taxon>Metazoa</taxon>
        <taxon>Ecdysozoa</taxon>
        <taxon>Nematoda</taxon>
        <taxon>Chromadorea</taxon>
        <taxon>Rhabditida</taxon>
        <taxon>Rhabditina</taxon>
        <taxon>Rhabditomorpha</taxon>
        <taxon>Strongyloidea</taxon>
        <taxon>Ancylostomatidae</taxon>
        <taxon>Ancylostomatinae</taxon>
        <taxon>Ancylostoma</taxon>
    </lineage>
</organism>
<dbReference type="EMBL" id="JOJR01000044">
    <property type="protein sequence ID" value="RCN48602.1"/>
    <property type="molecule type" value="Genomic_DNA"/>
</dbReference>
<feature type="region of interest" description="Disordered" evidence="1">
    <location>
        <begin position="1"/>
        <end position="48"/>
    </location>
</feature>
<feature type="compositionally biased region" description="Polar residues" evidence="1">
    <location>
        <begin position="122"/>
        <end position="132"/>
    </location>
</feature>
<evidence type="ECO:0000313" key="3">
    <source>
        <dbReference type="Proteomes" id="UP000252519"/>
    </source>
</evidence>
<dbReference type="STRING" id="29170.A0A368GW61"/>
<comment type="caution">
    <text evidence="2">The sequence shown here is derived from an EMBL/GenBank/DDBJ whole genome shotgun (WGS) entry which is preliminary data.</text>
</comment>
<name>A0A368GW61_ANCCA</name>
<feature type="compositionally biased region" description="Low complexity" evidence="1">
    <location>
        <begin position="140"/>
        <end position="162"/>
    </location>
</feature>
<gene>
    <name evidence="2" type="ORF">ANCCAN_05240</name>
</gene>